<gene>
    <name evidence="3" type="ORF">ACFYKT_07465</name>
</gene>
<organism evidence="3 4">
    <name type="scientific">Cytobacillus mangrovibacter</name>
    <dbReference type="NCBI Taxonomy" id="3299024"/>
    <lineage>
        <taxon>Bacteria</taxon>
        <taxon>Bacillati</taxon>
        <taxon>Bacillota</taxon>
        <taxon>Bacilli</taxon>
        <taxon>Bacillales</taxon>
        <taxon>Bacillaceae</taxon>
        <taxon>Cytobacillus</taxon>
    </lineage>
</organism>
<keyword evidence="4" id="KW-1185">Reference proteome</keyword>
<dbReference type="RefSeq" id="WP_389217683.1">
    <property type="nucleotide sequence ID" value="NZ_JBIACJ010000003.1"/>
</dbReference>
<dbReference type="InterPro" id="IPR014961">
    <property type="entry name" value="DUF1829"/>
</dbReference>
<evidence type="ECO:0000313" key="3">
    <source>
        <dbReference type="EMBL" id="MFE8696189.1"/>
    </source>
</evidence>
<evidence type="ECO:0000313" key="4">
    <source>
        <dbReference type="Proteomes" id="UP001601058"/>
    </source>
</evidence>
<dbReference type="Proteomes" id="UP001601058">
    <property type="component" value="Unassembled WGS sequence"/>
</dbReference>
<dbReference type="Pfam" id="PF08861">
    <property type="entry name" value="DUF1828"/>
    <property type="match status" value="1"/>
</dbReference>
<name>A0ABW6JXH7_9BACI</name>
<sequence>MTIINQDQLKTSYINWLNEKITIRDINGVFQITSPLLDRNNDRMQIYVIPDGDSLILSDDGHVIDELQMSGCDVFSTKRRKEILDNILNKFGVKRNNEELFVKATLKDFPQKKHFLLQAMLSVNDMFMTTRENVTSIFLEEVENFLYKNDVRYSENVSFFGKSGFTHNYDFIIPKFKENPERIIKAINNPTRDKAETLLFSWDDTRETRKSEAVLYAFLNDTDKKINKNILSAFAQYDVTPILWTKKEKYIKELSA</sequence>
<reference evidence="3 4" key="1">
    <citation type="submission" date="2024-08" db="EMBL/GenBank/DDBJ databases">
        <title>Two novel Cytobacillus novel species.</title>
        <authorList>
            <person name="Liu G."/>
        </authorList>
    </citation>
    <scope>NUCLEOTIDE SEQUENCE [LARGE SCALE GENOMIC DNA]</scope>
    <source>
        <strain evidence="3 4">FJAT-53684</strain>
    </source>
</reference>
<proteinExistence type="predicted"/>
<dbReference type="EMBL" id="JBIACJ010000003">
    <property type="protein sequence ID" value="MFE8696189.1"/>
    <property type="molecule type" value="Genomic_DNA"/>
</dbReference>
<protein>
    <submittedName>
        <fullName evidence="3">DUF1829 domain-containing protein</fullName>
    </submittedName>
</protein>
<feature type="domain" description="DUF1828" evidence="1">
    <location>
        <begin position="35"/>
        <end position="123"/>
    </location>
</feature>
<evidence type="ECO:0000259" key="1">
    <source>
        <dbReference type="Pfam" id="PF08861"/>
    </source>
</evidence>
<comment type="caution">
    <text evidence="3">The sequence shown here is derived from an EMBL/GenBank/DDBJ whole genome shotgun (WGS) entry which is preliminary data.</text>
</comment>
<dbReference type="InterPro" id="IPR014960">
    <property type="entry name" value="DUF1828"/>
</dbReference>
<accession>A0ABW6JXH7</accession>
<feature type="domain" description="DUF1829" evidence="2">
    <location>
        <begin position="161"/>
        <end position="247"/>
    </location>
</feature>
<evidence type="ECO:0000259" key="2">
    <source>
        <dbReference type="Pfam" id="PF08862"/>
    </source>
</evidence>
<dbReference type="Pfam" id="PF08862">
    <property type="entry name" value="DUF1829"/>
    <property type="match status" value="1"/>
</dbReference>